<keyword evidence="2" id="KW-1185">Reference proteome</keyword>
<dbReference type="EMBL" id="SZQL01000001">
    <property type="protein sequence ID" value="TKK71450.1"/>
    <property type="molecule type" value="Genomic_DNA"/>
</dbReference>
<comment type="caution">
    <text evidence="1">The sequence shown here is derived from an EMBL/GenBank/DDBJ whole genome shotgun (WGS) entry which is preliminary data.</text>
</comment>
<sequence>MNCISSERNEVLTPIDSFYESVKKDAIISATHISLYFALYYQWQLNHCISPFEIKRDNIMKLAKISSRKTFNKCMHVLHETGYIRYIPSYNPEISSMICLIMTDI</sequence>
<dbReference type="Proteomes" id="UP000305848">
    <property type="component" value="Unassembled WGS sequence"/>
</dbReference>
<accession>A0A4U3L8Q2</accession>
<proteinExistence type="predicted"/>
<evidence type="ECO:0000313" key="1">
    <source>
        <dbReference type="EMBL" id="TKK71450.1"/>
    </source>
</evidence>
<reference evidence="1 2" key="1">
    <citation type="submission" date="2019-05" db="EMBL/GenBank/DDBJ databases">
        <title>Panacibacter sp. strain 17mud1-8 Genome sequencing and assembly.</title>
        <authorList>
            <person name="Chhetri G."/>
        </authorList>
    </citation>
    <scope>NUCLEOTIDE SEQUENCE [LARGE SCALE GENOMIC DNA]</scope>
    <source>
        <strain evidence="1 2">17mud1-8</strain>
    </source>
</reference>
<protein>
    <recommendedName>
        <fullName evidence="3">Helix-turn-helix domain-containing protein</fullName>
    </recommendedName>
</protein>
<organism evidence="1 2">
    <name type="scientific">Ilyomonas limi</name>
    <dbReference type="NCBI Taxonomy" id="2575867"/>
    <lineage>
        <taxon>Bacteria</taxon>
        <taxon>Pseudomonadati</taxon>
        <taxon>Bacteroidota</taxon>
        <taxon>Chitinophagia</taxon>
        <taxon>Chitinophagales</taxon>
        <taxon>Chitinophagaceae</taxon>
        <taxon>Ilyomonas</taxon>
    </lineage>
</organism>
<dbReference type="AlphaFoldDB" id="A0A4U3L8Q2"/>
<name>A0A4U3L8Q2_9BACT</name>
<evidence type="ECO:0000313" key="2">
    <source>
        <dbReference type="Proteomes" id="UP000305848"/>
    </source>
</evidence>
<dbReference type="RefSeq" id="WP_137259689.1">
    <property type="nucleotide sequence ID" value="NZ_SZQL01000001.1"/>
</dbReference>
<evidence type="ECO:0008006" key="3">
    <source>
        <dbReference type="Google" id="ProtNLM"/>
    </source>
</evidence>
<dbReference type="OrthoDB" id="1442826at2"/>
<gene>
    <name evidence="1" type="ORF">FC093_00010</name>
</gene>